<keyword evidence="7" id="KW-0812">Transmembrane</keyword>
<dbReference type="Gene3D" id="3.30.565.10">
    <property type="entry name" value="Histidine kinase-like ATPase, C-terminal domain"/>
    <property type="match status" value="1"/>
</dbReference>
<protein>
    <recommendedName>
        <fullName evidence="2">histidine kinase</fullName>
        <ecNumber evidence="2">2.7.13.3</ecNumber>
    </recommendedName>
</protein>
<dbReference type="InterPro" id="IPR001789">
    <property type="entry name" value="Sig_transdc_resp-reg_receiver"/>
</dbReference>
<dbReference type="CDD" id="cd17574">
    <property type="entry name" value="REC_OmpR"/>
    <property type="match status" value="1"/>
</dbReference>
<dbReference type="Proteomes" id="UP001409291">
    <property type="component" value="Unassembled WGS sequence"/>
</dbReference>
<reference evidence="10 11" key="1">
    <citation type="submission" date="2024-04" db="EMBL/GenBank/DDBJ databases">
        <title>WGS of bacteria from Torrens River.</title>
        <authorList>
            <person name="Wyrsch E.R."/>
            <person name="Drigo B."/>
        </authorList>
    </citation>
    <scope>NUCLEOTIDE SEQUENCE [LARGE SCALE GENOMIC DNA]</scope>
    <source>
        <strain evidence="10 11">TWI391</strain>
    </source>
</reference>
<feature type="modified residue" description="4-aspartylphosphate" evidence="5">
    <location>
        <position position="1078"/>
    </location>
</feature>
<keyword evidence="7" id="KW-0472">Membrane</keyword>
<dbReference type="Gene3D" id="1.10.287.130">
    <property type="match status" value="1"/>
</dbReference>
<dbReference type="PROSITE" id="PS50110">
    <property type="entry name" value="RESPONSE_REGULATORY"/>
    <property type="match status" value="3"/>
</dbReference>
<evidence type="ECO:0000256" key="1">
    <source>
        <dbReference type="ARBA" id="ARBA00000085"/>
    </source>
</evidence>
<comment type="caution">
    <text evidence="10">The sequence shown here is derived from an EMBL/GenBank/DDBJ whole genome shotgun (WGS) entry which is preliminary data.</text>
</comment>
<evidence type="ECO:0000256" key="3">
    <source>
        <dbReference type="ARBA" id="ARBA00022553"/>
    </source>
</evidence>
<dbReference type="RefSeq" id="WP_346581416.1">
    <property type="nucleotide sequence ID" value="NZ_JBDJLH010000008.1"/>
</dbReference>
<sequence>MKKLRFQQQLIIGIIFSFLIILSASLLFFIQLDKSTAHEQDLIQKAEAKFDLIDNIKNSVARVNDAKLKFYTEKNASVFAPYAGEITVVLETIKNLSKKDSYYTFDANKLNNLKNTILDFYDFERAISLSKENKFKALNVNNKRADIQNQISIISKDLIDKRKELIKKSTDRLENIRYLTYFLVFVGLAIMIYIFIIVLNVFKTLKKSIIDEKKSNTALLKLTSKVEQDNSILNNINTLDHNLRGDFNEKQIATIGLDNICKTTSSLAGTVYVKKENSTLFSLLANKGIPLDVPIKTFISEGDGILSDVINNQKLTIIRDVNANKYQIASSLIDQFETNLYLIPIVYEEQSIGIIELVCPKDKKNENENIEYLHRVSKILAVSLKVAQAHSKMAELYEELQQQTEELEAQQEELRTTNEELSYKTNLLEASEEELRVQQEELVQTNNELDEKAKLLQEQNNELEKAKDNIALKIKEVESASNYKSEFMANMSHELRTPLNSILILAKLLQDNKLDNLTGEQIKYASVIHNAGTDLLHLINDLLDLAKIESGKVELAQENIDNKDLIDYILNFFKNTAEDKGINFKIALSPDVPTHFYSDEYRIQQILKNLLSNAFKFTNPNGNVTLDIGITKGDELTFKVIDSGIGIAADKQKLIFEAFRQEDGSTSRKYGGTGLGLSICRETAKLLGGRITLSSEIGVGSTFMFTLPLRTAPGTNQTLKSNEEHTEKIIPSSETDDSILLPENKDIIQNPDDLNTLLIIEDDLIFAEILKDYAEAYHYRVILAHDGEEGLEKAMALRPKAIILDIMLPKIDGWNVLKVLKSNRETSSIPVHMMSAGTYLDNEPINAGAIGFMAKPVSEKTLQKTFEKIQSMLSNVMKRVLLIEDQKVQSDFIKHGLKDEKLTVDQAYDANKALELLKNKANNYDCIILDLNLPDKSGLELLDEIKSLETYNETPIIINTAMELTSEQTTRILKHSQAMVLKSAKSNDRLVDEVRLFLNKIDQKTENKSRIIDKANDFQLEKTLENKTILLADDDMRNIFALTSAFESLNIHVEIANNGQEALDILNLENNIDLVLMDIMMPVMDGYEAIANIRKNKKYQELPIIAITAKAMKGDKEKAIEAGANDYVSKPIDIDKLISLIRVWVS</sequence>
<dbReference type="SUPFAM" id="SSF55781">
    <property type="entry name" value="GAF domain-like"/>
    <property type="match status" value="1"/>
</dbReference>
<dbReference type="InterPro" id="IPR036890">
    <property type="entry name" value="HATPase_C_sf"/>
</dbReference>
<proteinExistence type="predicted"/>
<dbReference type="CDD" id="cd16922">
    <property type="entry name" value="HATPase_EvgS-ArcB-TorS-like"/>
    <property type="match status" value="1"/>
</dbReference>
<keyword evidence="11" id="KW-1185">Reference proteome</keyword>
<dbReference type="PROSITE" id="PS50109">
    <property type="entry name" value="HIS_KIN"/>
    <property type="match status" value="1"/>
</dbReference>
<dbReference type="SMART" id="SM00387">
    <property type="entry name" value="HATPase_c"/>
    <property type="match status" value="1"/>
</dbReference>
<dbReference type="EMBL" id="JBDJNQ010000005">
    <property type="protein sequence ID" value="MEN5378110.1"/>
    <property type="molecule type" value="Genomic_DNA"/>
</dbReference>
<feature type="transmembrane region" description="Helical" evidence="7">
    <location>
        <begin position="6"/>
        <end position="30"/>
    </location>
</feature>
<dbReference type="PRINTS" id="PR00344">
    <property type="entry name" value="BCTRLSENSOR"/>
</dbReference>
<dbReference type="CDD" id="cd00082">
    <property type="entry name" value="HisKA"/>
    <property type="match status" value="1"/>
</dbReference>
<feature type="modified residue" description="4-aspartylphosphate" evidence="5">
    <location>
        <position position="930"/>
    </location>
</feature>
<dbReference type="SMART" id="SM00388">
    <property type="entry name" value="HisKA"/>
    <property type="match status" value="1"/>
</dbReference>
<dbReference type="InterPro" id="IPR004358">
    <property type="entry name" value="Sig_transdc_His_kin-like_C"/>
</dbReference>
<evidence type="ECO:0000259" key="9">
    <source>
        <dbReference type="PROSITE" id="PS50110"/>
    </source>
</evidence>
<keyword evidence="7" id="KW-1133">Transmembrane helix</keyword>
<organism evidence="10 11">
    <name type="scientific">Sphingobacterium kitahiroshimense</name>
    <dbReference type="NCBI Taxonomy" id="470446"/>
    <lineage>
        <taxon>Bacteria</taxon>
        <taxon>Pseudomonadati</taxon>
        <taxon>Bacteroidota</taxon>
        <taxon>Sphingobacteriia</taxon>
        <taxon>Sphingobacteriales</taxon>
        <taxon>Sphingobacteriaceae</taxon>
        <taxon>Sphingobacterium</taxon>
    </lineage>
</organism>
<dbReference type="SUPFAM" id="SSF55874">
    <property type="entry name" value="ATPase domain of HSP90 chaperone/DNA topoisomerase II/histidine kinase"/>
    <property type="match status" value="1"/>
</dbReference>
<dbReference type="InterPro" id="IPR003594">
    <property type="entry name" value="HATPase_dom"/>
</dbReference>
<evidence type="ECO:0000256" key="5">
    <source>
        <dbReference type="PROSITE-ProRule" id="PRU00169"/>
    </source>
</evidence>
<dbReference type="Pfam" id="PF00072">
    <property type="entry name" value="Response_reg"/>
    <property type="match status" value="3"/>
</dbReference>
<dbReference type="Pfam" id="PF02518">
    <property type="entry name" value="HATPase_c"/>
    <property type="match status" value="1"/>
</dbReference>
<dbReference type="Gene3D" id="3.40.50.2300">
    <property type="match status" value="3"/>
</dbReference>
<dbReference type="InterPro" id="IPR011006">
    <property type="entry name" value="CheY-like_superfamily"/>
</dbReference>
<evidence type="ECO:0000259" key="8">
    <source>
        <dbReference type="PROSITE" id="PS50109"/>
    </source>
</evidence>
<dbReference type="EC" id="2.7.13.3" evidence="2"/>
<dbReference type="Gene3D" id="3.30.450.40">
    <property type="match status" value="1"/>
</dbReference>
<feature type="coiled-coil region" evidence="6">
    <location>
        <begin position="386"/>
        <end position="480"/>
    </location>
</feature>
<dbReference type="InterPro" id="IPR029016">
    <property type="entry name" value="GAF-like_dom_sf"/>
</dbReference>
<keyword evidence="4" id="KW-0902">Two-component regulatory system</keyword>
<evidence type="ECO:0000313" key="10">
    <source>
        <dbReference type="EMBL" id="MEN5378110.1"/>
    </source>
</evidence>
<comment type="catalytic activity">
    <reaction evidence="1">
        <text>ATP + protein L-histidine = ADP + protein N-phospho-L-histidine.</text>
        <dbReference type="EC" id="2.7.13.3"/>
    </reaction>
</comment>
<dbReference type="InterPro" id="IPR036097">
    <property type="entry name" value="HisK_dim/P_sf"/>
</dbReference>
<feature type="domain" description="Histidine kinase" evidence="8">
    <location>
        <begin position="490"/>
        <end position="711"/>
    </location>
</feature>
<gene>
    <name evidence="10" type="ORF">ABE541_12650</name>
</gene>
<feature type="modified residue" description="4-aspartylphosphate" evidence="5">
    <location>
        <position position="805"/>
    </location>
</feature>
<feature type="domain" description="Response regulatory" evidence="9">
    <location>
        <begin position="756"/>
        <end position="870"/>
    </location>
</feature>
<dbReference type="PANTHER" id="PTHR45339">
    <property type="entry name" value="HYBRID SIGNAL TRANSDUCTION HISTIDINE KINASE J"/>
    <property type="match status" value="1"/>
</dbReference>
<feature type="domain" description="Response regulatory" evidence="9">
    <location>
        <begin position="879"/>
        <end position="997"/>
    </location>
</feature>
<feature type="domain" description="Response regulatory" evidence="9">
    <location>
        <begin position="1028"/>
        <end position="1145"/>
    </location>
</feature>
<keyword evidence="6" id="KW-0175">Coiled coil</keyword>
<dbReference type="InterPro" id="IPR003661">
    <property type="entry name" value="HisK_dim/P_dom"/>
</dbReference>
<keyword evidence="3 5" id="KW-0597">Phosphoprotein</keyword>
<dbReference type="SUPFAM" id="SSF52172">
    <property type="entry name" value="CheY-like"/>
    <property type="match status" value="3"/>
</dbReference>
<feature type="transmembrane region" description="Helical" evidence="7">
    <location>
        <begin position="178"/>
        <end position="202"/>
    </location>
</feature>
<evidence type="ECO:0000256" key="7">
    <source>
        <dbReference type="SAM" id="Phobius"/>
    </source>
</evidence>
<dbReference type="Pfam" id="PF00512">
    <property type="entry name" value="HisKA"/>
    <property type="match status" value="1"/>
</dbReference>
<evidence type="ECO:0000256" key="2">
    <source>
        <dbReference type="ARBA" id="ARBA00012438"/>
    </source>
</evidence>
<dbReference type="SMART" id="SM00448">
    <property type="entry name" value="REC"/>
    <property type="match status" value="3"/>
</dbReference>
<evidence type="ECO:0000256" key="4">
    <source>
        <dbReference type="ARBA" id="ARBA00023012"/>
    </source>
</evidence>
<evidence type="ECO:0000313" key="11">
    <source>
        <dbReference type="Proteomes" id="UP001409291"/>
    </source>
</evidence>
<name>A0ABV0BTK2_9SPHI</name>
<dbReference type="PANTHER" id="PTHR45339:SF1">
    <property type="entry name" value="HYBRID SIGNAL TRANSDUCTION HISTIDINE KINASE J"/>
    <property type="match status" value="1"/>
</dbReference>
<dbReference type="InterPro" id="IPR005467">
    <property type="entry name" value="His_kinase_dom"/>
</dbReference>
<dbReference type="SUPFAM" id="SSF47384">
    <property type="entry name" value="Homodimeric domain of signal transducing histidine kinase"/>
    <property type="match status" value="1"/>
</dbReference>
<dbReference type="CDD" id="cd17546">
    <property type="entry name" value="REC_hyHK_CKI1_RcsC-like"/>
    <property type="match status" value="1"/>
</dbReference>
<accession>A0ABV0BTK2</accession>
<evidence type="ECO:0000256" key="6">
    <source>
        <dbReference type="SAM" id="Coils"/>
    </source>
</evidence>